<dbReference type="Pfam" id="PF02494">
    <property type="entry name" value="HYR"/>
    <property type="match status" value="1"/>
</dbReference>
<sequence length="403" mass="42388">MSFTASGATATSSPVNVTVSGNAFTLSGLKAGTYSDFSITNAGCTGSTATAKTISDPASPTLTAGTATNPSTCGGNGSIAFTSTNLPDGTYALIYDKDGAAASATVNVQSGVFTLNALSIGSYTNFSISSLGCGALDSTIKTIANNPDITAPSISCIGNQIVPCQTTTIPDFRSLVTVIDNCDSSPIITQVPGSGTAFINGMDIKIKATDVTGNSSECHFTVSSEIITVSAGDDVYIKEGESIELNAVASTAGSFEWNTADGLSNLLIANPFANPSETTTYTVVFRSTEGCMSEDSITVFVEPDLKDDTKYGFSPNNDNVNDFWEIDTIEKYPDNEVSIYNRWGDLVFQIKNYDNANNVFSGVANKKRSMGADILPEGTYFFDIKISGMHHLKKTKGFLVLKR</sequence>
<name>A0A6V6YP28_9FLAO</name>
<comment type="caution">
    <text evidence="3">The sequence shown here is derived from an EMBL/GenBank/DDBJ whole genome shotgun (WGS) entry which is preliminary data.</text>
</comment>
<protein>
    <recommendedName>
        <fullName evidence="2">HYR domain-containing protein</fullName>
    </recommendedName>
</protein>
<dbReference type="NCBIfam" id="TIGR04131">
    <property type="entry name" value="Bac_Flav_CTERM"/>
    <property type="match status" value="1"/>
</dbReference>
<keyword evidence="1" id="KW-0677">Repeat</keyword>
<proteinExistence type="predicted"/>
<reference evidence="3 4" key="1">
    <citation type="submission" date="2020-06" db="EMBL/GenBank/DDBJ databases">
        <authorList>
            <person name="Criscuolo A."/>
        </authorList>
    </citation>
    <scope>NUCLEOTIDE SEQUENCE [LARGE SCALE GENOMIC DNA]</scope>
    <source>
        <strain evidence="4">CIP 111411</strain>
    </source>
</reference>
<organism evidence="3 4">
    <name type="scientific">Flavobacterium salmonis</name>
    <dbReference type="NCBI Taxonomy" id="2654844"/>
    <lineage>
        <taxon>Bacteria</taxon>
        <taxon>Pseudomonadati</taxon>
        <taxon>Bacteroidota</taxon>
        <taxon>Flavobacteriia</taxon>
        <taxon>Flavobacteriales</taxon>
        <taxon>Flavobacteriaceae</taxon>
        <taxon>Flavobacterium</taxon>
    </lineage>
</organism>
<evidence type="ECO:0000259" key="2">
    <source>
        <dbReference type="Pfam" id="PF02494"/>
    </source>
</evidence>
<evidence type="ECO:0000256" key="1">
    <source>
        <dbReference type="ARBA" id="ARBA00022737"/>
    </source>
</evidence>
<accession>A0A6V6YP28</accession>
<keyword evidence="4" id="KW-1185">Reference proteome</keyword>
<dbReference type="InterPro" id="IPR003410">
    <property type="entry name" value="HYR_dom"/>
</dbReference>
<dbReference type="EMBL" id="CAIJDP010000052">
    <property type="protein sequence ID" value="CAD0001084.1"/>
    <property type="molecule type" value="Genomic_DNA"/>
</dbReference>
<dbReference type="InterPro" id="IPR026341">
    <property type="entry name" value="T9SS_type_B"/>
</dbReference>
<dbReference type="Pfam" id="PF13585">
    <property type="entry name" value="CHU_C"/>
    <property type="match status" value="1"/>
</dbReference>
<gene>
    <name evidence="3" type="ORF">FLAT13_00381</name>
</gene>
<feature type="domain" description="HYR" evidence="2">
    <location>
        <begin position="147"/>
        <end position="222"/>
    </location>
</feature>
<evidence type="ECO:0000313" key="3">
    <source>
        <dbReference type="EMBL" id="CAD0001084.1"/>
    </source>
</evidence>
<dbReference type="AlphaFoldDB" id="A0A6V6YP28"/>
<dbReference type="Proteomes" id="UP000530060">
    <property type="component" value="Unassembled WGS sequence"/>
</dbReference>
<evidence type="ECO:0000313" key="4">
    <source>
        <dbReference type="Proteomes" id="UP000530060"/>
    </source>
</evidence>